<evidence type="ECO:0000313" key="3">
    <source>
        <dbReference type="Proteomes" id="UP001066276"/>
    </source>
</evidence>
<keyword evidence="3" id="KW-1185">Reference proteome</keyword>
<keyword evidence="1" id="KW-0175">Coiled coil</keyword>
<accession>A0AAV7QGW2</accession>
<evidence type="ECO:0000256" key="1">
    <source>
        <dbReference type="SAM" id="Coils"/>
    </source>
</evidence>
<reference evidence="2" key="1">
    <citation type="journal article" date="2022" name="bioRxiv">
        <title>Sequencing and chromosome-scale assembly of the giantPleurodeles waltlgenome.</title>
        <authorList>
            <person name="Brown T."/>
            <person name="Elewa A."/>
            <person name="Iarovenko S."/>
            <person name="Subramanian E."/>
            <person name="Araus A.J."/>
            <person name="Petzold A."/>
            <person name="Susuki M."/>
            <person name="Suzuki K.-i.T."/>
            <person name="Hayashi T."/>
            <person name="Toyoda A."/>
            <person name="Oliveira C."/>
            <person name="Osipova E."/>
            <person name="Leigh N.D."/>
            <person name="Simon A."/>
            <person name="Yun M.H."/>
        </authorList>
    </citation>
    <scope>NUCLEOTIDE SEQUENCE</scope>
    <source>
        <strain evidence="2">20211129_DDA</strain>
        <tissue evidence="2">Liver</tissue>
    </source>
</reference>
<name>A0AAV7QGW2_PLEWA</name>
<organism evidence="2 3">
    <name type="scientific">Pleurodeles waltl</name>
    <name type="common">Iberian ribbed newt</name>
    <dbReference type="NCBI Taxonomy" id="8319"/>
    <lineage>
        <taxon>Eukaryota</taxon>
        <taxon>Metazoa</taxon>
        <taxon>Chordata</taxon>
        <taxon>Craniata</taxon>
        <taxon>Vertebrata</taxon>
        <taxon>Euteleostomi</taxon>
        <taxon>Amphibia</taxon>
        <taxon>Batrachia</taxon>
        <taxon>Caudata</taxon>
        <taxon>Salamandroidea</taxon>
        <taxon>Salamandridae</taxon>
        <taxon>Pleurodelinae</taxon>
        <taxon>Pleurodeles</taxon>
    </lineage>
</organism>
<dbReference type="Proteomes" id="UP001066276">
    <property type="component" value="Chromosome 6"/>
</dbReference>
<proteinExistence type="predicted"/>
<dbReference type="EMBL" id="JANPWB010000010">
    <property type="protein sequence ID" value="KAJ1139696.1"/>
    <property type="molecule type" value="Genomic_DNA"/>
</dbReference>
<gene>
    <name evidence="2" type="ORF">NDU88_006063</name>
</gene>
<dbReference type="AlphaFoldDB" id="A0AAV7QGW2"/>
<feature type="coiled-coil region" evidence="1">
    <location>
        <begin position="52"/>
        <end position="82"/>
    </location>
</feature>
<evidence type="ECO:0000313" key="2">
    <source>
        <dbReference type="EMBL" id="KAJ1139696.1"/>
    </source>
</evidence>
<protein>
    <submittedName>
        <fullName evidence="2">Uncharacterized protein</fullName>
    </submittedName>
</protein>
<sequence>MSIGSSRSPTIYDIPCTNRFLPLGALHDLLGIDKLEQGVETSSHQPIRVPHQEEMGNDILSLREEINELRQVMKEVLSLLRQPERVKREQGTQKDRPAPVLPIYEKQRATTIESHLKPDVKIRSPLATASNYESSVQKRYIPAPCPERVDHANCL</sequence>
<comment type="caution">
    <text evidence="2">The sequence shown here is derived from an EMBL/GenBank/DDBJ whole genome shotgun (WGS) entry which is preliminary data.</text>
</comment>